<dbReference type="AlphaFoldDB" id="A0A0J7XHX4"/>
<evidence type="ECO:0000313" key="3">
    <source>
        <dbReference type="Proteomes" id="UP000052268"/>
    </source>
</evidence>
<dbReference type="PATRIC" id="fig|1114963.3.peg.4957"/>
<sequence length="196" mass="22149">MLIRGFKKWPRNQQIALPILSVFAFGALFNQMQARNSEPVSIHVENPRIIDGDTLETLDKKRVRLSGIDAPDEDGKGNVPKIAAQLYLEELVKQNGGMDCTSDFQDEKLTIEPICNTRRTSWGRSNLSCRFRSNGASVSATMVRHGYAVDYRQHSGLAYARFMKDAADERRGLWGVDYEAMRNLAIERGQLPNKCK</sequence>
<reference evidence="2 3" key="1">
    <citation type="journal article" date="2015" name="G3 (Bethesda)">
        <title>Insights into Ongoing Evolution of the Hexachlorocyclohexane Catabolic Pathway from Comparative Genomics of Ten Sphingomonadaceae Strains.</title>
        <authorList>
            <person name="Pearce S.L."/>
            <person name="Oakeshott J.G."/>
            <person name="Pandey G."/>
        </authorList>
    </citation>
    <scope>NUCLEOTIDE SEQUENCE [LARGE SCALE GENOMIC DNA]</scope>
    <source>
        <strain evidence="2 3">LL02</strain>
    </source>
</reference>
<gene>
    <name evidence="2" type="ORF">V474_06530</name>
</gene>
<dbReference type="PROSITE" id="PS50830">
    <property type="entry name" value="TNASE_3"/>
    <property type="match status" value="1"/>
</dbReference>
<feature type="domain" description="TNase-like" evidence="1">
    <location>
        <begin position="48"/>
        <end position="176"/>
    </location>
</feature>
<evidence type="ECO:0000313" key="2">
    <source>
        <dbReference type="EMBL" id="KMS50753.1"/>
    </source>
</evidence>
<organism evidence="2 3">
    <name type="scientific">Novosphingobium barchaimii LL02</name>
    <dbReference type="NCBI Taxonomy" id="1114963"/>
    <lineage>
        <taxon>Bacteria</taxon>
        <taxon>Pseudomonadati</taxon>
        <taxon>Pseudomonadota</taxon>
        <taxon>Alphaproteobacteria</taxon>
        <taxon>Sphingomonadales</taxon>
        <taxon>Sphingomonadaceae</taxon>
        <taxon>Novosphingobium</taxon>
    </lineage>
</organism>
<dbReference type="InterPro" id="IPR016071">
    <property type="entry name" value="Staphylococal_nuclease_OB-fold"/>
</dbReference>
<name>A0A0J7XHX4_9SPHN</name>
<protein>
    <recommendedName>
        <fullName evidence="1">TNase-like domain-containing protein</fullName>
    </recommendedName>
</protein>
<dbReference type="OrthoDB" id="9805504at2"/>
<keyword evidence="3" id="KW-1185">Reference proteome</keyword>
<evidence type="ECO:0000259" key="1">
    <source>
        <dbReference type="PROSITE" id="PS50830"/>
    </source>
</evidence>
<dbReference type="InterPro" id="IPR035437">
    <property type="entry name" value="SNase_OB-fold_sf"/>
</dbReference>
<dbReference type="SMART" id="SM00318">
    <property type="entry name" value="SNc"/>
    <property type="match status" value="1"/>
</dbReference>
<dbReference type="Gene3D" id="2.40.50.90">
    <property type="match status" value="1"/>
</dbReference>
<comment type="caution">
    <text evidence="2">The sequence shown here is derived from an EMBL/GenBank/DDBJ whole genome shotgun (WGS) entry which is preliminary data.</text>
</comment>
<dbReference type="SUPFAM" id="SSF50199">
    <property type="entry name" value="Staphylococcal nuclease"/>
    <property type="match status" value="1"/>
</dbReference>
<dbReference type="RefSeq" id="WP_020819817.1">
    <property type="nucleotide sequence ID" value="NZ_KQ130461.1"/>
</dbReference>
<proteinExistence type="predicted"/>
<accession>A0A0J7XHX4</accession>
<dbReference type="EMBL" id="JACU01000015">
    <property type="protein sequence ID" value="KMS50753.1"/>
    <property type="molecule type" value="Genomic_DNA"/>
</dbReference>
<dbReference type="Proteomes" id="UP000052268">
    <property type="component" value="Unassembled WGS sequence"/>
</dbReference>